<feature type="compositionally biased region" description="Low complexity" evidence="1">
    <location>
        <begin position="467"/>
        <end position="482"/>
    </location>
</feature>
<evidence type="ECO:0000313" key="3">
    <source>
        <dbReference type="Proteomes" id="UP000270230"/>
    </source>
</evidence>
<dbReference type="PANTHER" id="PTHR48125">
    <property type="entry name" value="LP07818P1"/>
    <property type="match status" value="1"/>
</dbReference>
<feature type="compositionally biased region" description="Basic and acidic residues" evidence="1">
    <location>
        <begin position="484"/>
        <end position="493"/>
    </location>
</feature>
<dbReference type="Gene3D" id="1.25.40.10">
    <property type="entry name" value="Tetratricopeptide repeat domain"/>
    <property type="match status" value="1"/>
</dbReference>
<dbReference type="SUPFAM" id="SSF48452">
    <property type="entry name" value="TPR-like"/>
    <property type="match status" value="1"/>
</dbReference>
<feature type="compositionally biased region" description="Gly residues" evidence="1">
    <location>
        <begin position="423"/>
        <end position="433"/>
    </location>
</feature>
<dbReference type="PANTHER" id="PTHR48125:SF12">
    <property type="entry name" value="AT HOOK TRANSCRIPTION FACTOR FAMILY-RELATED"/>
    <property type="match status" value="1"/>
</dbReference>
<dbReference type="VEuPathDB" id="FungiDB:BTJ68_05335"/>
<dbReference type="Proteomes" id="UP000270230">
    <property type="component" value="Unassembled WGS sequence"/>
</dbReference>
<feature type="region of interest" description="Disordered" evidence="1">
    <location>
        <begin position="680"/>
        <end position="742"/>
    </location>
</feature>
<evidence type="ECO:0000256" key="1">
    <source>
        <dbReference type="SAM" id="MobiDB-lite"/>
    </source>
</evidence>
<feature type="region of interest" description="Disordered" evidence="1">
    <location>
        <begin position="423"/>
        <end position="529"/>
    </location>
</feature>
<feature type="compositionally biased region" description="Low complexity" evidence="1">
    <location>
        <begin position="305"/>
        <end position="314"/>
    </location>
</feature>
<accession>A0A3M7B2B3</accession>
<protein>
    <submittedName>
        <fullName evidence="2">Uncharacterized protein</fullName>
    </submittedName>
</protein>
<feature type="compositionally biased region" description="Basic and acidic residues" evidence="1">
    <location>
        <begin position="583"/>
        <end position="610"/>
    </location>
</feature>
<gene>
    <name evidence="2" type="ORF">D0865_14337</name>
</gene>
<feature type="compositionally biased region" description="Basic and acidic residues" evidence="1">
    <location>
        <begin position="728"/>
        <end position="737"/>
    </location>
</feature>
<reference evidence="2 3" key="1">
    <citation type="journal article" date="2018" name="BMC Genomics">
        <title>Genomic evidence for intraspecific hybridization in a clonal and extremely halotolerant yeast.</title>
        <authorList>
            <person name="Gostincar C."/>
            <person name="Stajich J.E."/>
            <person name="Zupancic J."/>
            <person name="Zalar P."/>
            <person name="Gunde-Cimerman N."/>
        </authorList>
    </citation>
    <scope>NUCLEOTIDE SEQUENCE [LARGE SCALE GENOMIC DNA]</scope>
    <source>
        <strain evidence="2 3">EXF-151</strain>
    </source>
</reference>
<sequence length="768" mass="83540">MPSLLNPNLSHTSTTPQRPSPHQQPRLSSEHIDLWEHAALLYHHFEWQSAIETFQHLAREIRDREARTLCLLNAAIIQARLGDYAFAAATLEAAARTDGSFILTPYLLGIMEWELGNLIKAEACLELSLLALRRHAGEGIVDFSRHGLDFRLQGEVVRQGLRRLRGVNPFSGEEEAQSQIVGFAGFSADDIFEAPVREGGRSSSSSEENLTVKRRREEEQFISGGGKAARNRQPDSLVVESSSSPKPTTTTKNPRETFQDLKAFLRGHKPMPAPNRPNTRTSAAPPPDPLRPRPRPRPPHPPPAVAAAAAAAEATYHSTWRRRPPTPYIPRDARGEYHSVGELARFIRRYRNQAAPMSPRDPRGVGESTGELARFIRSAGGGEEGRLRMPFLEGGEGRGGLGRGEVESLLDLYLYRGDGIGIGGGGGGGVEGGSEGREECIPRRYSDPIPAHTAPKPTTKGIRNRIPTDPNTPTSSPFPSSSKHSKEENRTSDETLTLLLPNVYEGTPSQTPTDDKPSTPPPLSLQLLDSSNHHRHPIAEEDNPLARFHTAGSETSSLFRHSMVTVERAEIARDEALRRLEGRVRGEGKPSRIKTTRDGRENDKIDDGGRGENNVDGGGGGCPPTITKIAYYDNDATVDHDTVDTMSANKFSNKISDGKVIPATTTPTTMLTKTGRGKLLLAPSSHSKPLPPGPPRGKAGRFEVFLADGFPDRRKDGGSGGVSGGGGDDEKGKEEGSAVRVPSSKIFAYMSRGWAFLEGKEGEDKWEG</sequence>
<dbReference type="EMBL" id="QWIN01002034">
    <property type="protein sequence ID" value="RMY33879.1"/>
    <property type="molecule type" value="Genomic_DNA"/>
</dbReference>
<feature type="region of interest" description="Disordered" evidence="1">
    <location>
        <begin position="194"/>
        <end position="333"/>
    </location>
</feature>
<dbReference type="AlphaFoldDB" id="A0A3M7B2B3"/>
<dbReference type="OrthoDB" id="3642326at2759"/>
<feature type="region of interest" description="Disordered" evidence="1">
    <location>
        <begin position="583"/>
        <end position="621"/>
    </location>
</feature>
<organism evidence="2 3">
    <name type="scientific">Hortaea werneckii</name>
    <name type="common">Black yeast</name>
    <name type="synonym">Cladosporium werneckii</name>
    <dbReference type="NCBI Taxonomy" id="91943"/>
    <lineage>
        <taxon>Eukaryota</taxon>
        <taxon>Fungi</taxon>
        <taxon>Dikarya</taxon>
        <taxon>Ascomycota</taxon>
        <taxon>Pezizomycotina</taxon>
        <taxon>Dothideomycetes</taxon>
        <taxon>Dothideomycetidae</taxon>
        <taxon>Mycosphaerellales</taxon>
        <taxon>Teratosphaeriaceae</taxon>
        <taxon>Hortaea</taxon>
    </lineage>
</organism>
<evidence type="ECO:0000313" key="2">
    <source>
        <dbReference type="EMBL" id="RMY33879.1"/>
    </source>
</evidence>
<feature type="compositionally biased region" description="Basic and acidic residues" evidence="1">
    <location>
        <begin position="434"/>
        <end position="446"/>
    </location>
</feature>
<feature type="compositionally biased region" description="Low complexity" evidence="1">
    <location>
        <begin position="241"/>
        <end position="252"/>
    </location>
</feature>
<feature type="region of interest" description="Disordered" evidence="1">
    <location>
        <begin position="1"/>
        <end position="27"/>
    </location>
</feature>
<name>A0A3M7B2B3_HORWE</name>
<proteinExistence type="predicted"/>
<dbReference type="InterPro" id="IPR011990">
    <property type="entry name" value="TPR-like_helical_dom_sf"/>
</dbReference>
<comment type="caution">
    <text evidence="2">The sequence shown here is derived from an EMBL/GenBank/DDBJ whole genome shotgun (WGS) entry which is preliminary data.</text>
</comment>